<keyword evidence="2" id="KW-1185">Reference proteome</keyword>
<name>A0A3M6UFJ9_POCDA</name>
<sequence>MFEADIWLVYDVDKCEKGKFCSMLKCTVCVNFEQVINKRCNFSRSCIDGSDVCLLDPEMLMFLDERGFKERLILTFIRGTSMEQQLMMDVDEKLCPNLLPFNGINLRSVVIMGSYPPHTQAAIDTMNATGAIVLFFCPTVLISCHVKNFLHK</sequence>
<proteinExistence type="predicted"/>
<comment type="caution">
    <text evidence="1">The sequence shown here is derived from an EMBL/GenBank/DDBJ whole genome shotgun (WGS) entry which is preliminary data.</text>
</comment>
<dbReference type="AlphaFoldDB" id="A0A3M6UFJ9"/>
<accession>A0A3M6UFJ9</accession>
<evidence type="ECO:0000313" key="1">
    <source>
        <dbReference type="EMBL" id="RMX52274.1"/>
    </source>
</evidence>
<organism evidence="1 2">
    <name type="scientific">Pocillopora damicornis</name>
    <name type="common">Cauliflower coral</name>
    <name type="synonym">Millepora damicornis</name>
    <dbReference type="NCBI Taxonomy" id="46731"/>
    <lineage>
        <taxon>Eukaryota</taxon>
        <taxon>Metazoa</taxon>
        <taxon>Cnidaria</taxon>
        <taxon>Anthozoa</taxon>
        <taxon>Hexacorallia</taxon>
        <taxon>Scleractinia</taxon>
        <taxon>Astrocoeniina</taxon>
        <taxon>Pocilloporidae</taxon>
        <taxon>Pocillopora</taxon>
    </lineage>
</organism>
<evidence type="ECO:0000313" key="2">
    <source>
        <dbReference type="Proteomes" id="UP000275408"/>
    </source>
</evidence>
<dbReference type="Proteomes" id="UP000275408">
    <property type="component" value="Unassembled WGS sequence"/>
</dbReference>
<reference evidence="1 2" key="1">
    <citation type="journal article" date="2018" name="Sci. Rep.">
        <title>Comparative analysis of the Pocillopora damicornis genome highlights role of immune system in coral evolution.</title>
        <authorList>
            <person name="Cunning R."/>
            <person name="Bay R.A."/>
            <person name="Gillette P."/>
            <person name="Baker A.C."/>
            <person name="Traylor-Knowles N."/>
        </authorList>
    </citation>
    <scope>NUCLEOTIDE SEQUENCE [LARGE SCALE GENOMIC DNA]</scope>
    <source>
        <strain evidence="1">RSMAS</strain>
        <tissue evidence="1">Whole animal</tissue>
    </source>
</reference>
<protein>
    <submittedName>
        <fullName evidence="1">Uncharacterized protein</fullName>
    </submittedName>
</protein>
<gene>
    <name evidence="1" type="ORF">pdam_00007915</name>
</gene>
<dbReference type="EMBL" id="RCHS01001671">
    <property type="protein sequence ID" value="RMX52274.1"/>
    <property type="molecule type" value="Genomic_DNA"/>
</dbReference>